<sequence length="110" mass="12221">MSLEHRLEPDADLLTLASETLKLLAEPTRLHLMWQLDKKEHNVGELVEATGASRTVVSQHLAKLRLGGLVATRKDGRHVYYRIADGHAGRLVTEALSRADHERTGAPTHD</sequence>
<organism evidence="5 6">
    <name type="scientific">Corynebacterium suedekumii</name>
    <dbReference type="NCBI Taxonomy" id="3049801"/>
    <lineage>
        <taxon>Bacteria</taxon>
        <taxon>Bacillati</taxon>
        <taxon>Actinomycetota</taxon>
        <taxon>Actinomycetes</taxon>
        <taxon>Mycobacteriales</taxon>
        <taxon>Corynebacteriaceae</taxon>
        <taxon>Corynebacterium</taxon>
    </lineage>
</organism>
<dbReference type="PANTHER" id="PTHR43132">
    <property type="entry name" value="ARSENICAL RESISTANCE OPERON REPRESSOR ARSR-RELATED"/>
    <property type="match status" value="1"/>
</dbReference>
<accession>A0ABY8VKR1</accession>
<dbReference type="SUPFAM" id="SSF46785">
    <property type="entry name" value="Winged helix' DNA-binding domain"/>
    <property type="match status" value="1"/>
</dbReference>
<evidence type="ECO:0000256" key="3">
    <source>
        <dbReference type="ARBA" id="ARBA00023163"/>
    </source>
</evidence>
<evidence type="ECO:0000313" key="5">
    <source>
        <dbReference type="EMBL" id="WIM70230.1"/>
    </source>
</evidence>
<protein>
    <submittedName>
        <fullName evidence="5">Metalloregulator ArsR/SmtB family transcription factor</fullName>
    </submittedName>
</protein>
<keyword evidence="6" id="KW-1185">Reference proteome</keyword>
<feature type="domain" description="HTH arsR-type" evidence="4">
    <location>
        <begin position="9"/>
        <end position="103"/>
    </location>
</feature>
<dbReference type="InterPro" id="IPR036388">
    <property type="entry name" value="WH-like_DNA-bd_sf"/>
</dbReference>
<evidence type="ECO:0000259" key="4">
    <source>
        <dbReference type="PROSITE" id="PS50987"/>
    </source>
</evidence>
<dbReference type="PRINTS" id="PR00778">
    <property type="entry name" value="HTHARSR"/>
</dbReference>
<dbReference type="CDD" id="cd00090">
    <property type="entry name" value="HTH_ARSR"/>
    <property type="match status" value="1"/>
</dbReference>
<dbReference type="EMBL" id="CP126970">
    <property type="protein sequence ID" value="WIM70230.1"/>
    <property type="molecule type" value="Genomic_DNA"/>
</dbReference>
<proteinExistence type="predicted"/>
<keyword evidence="1" id="KW-0805">Transcription regulation</keyword>
<keyword evidence="2" id="KW-0238">DNA-binding</keyword>
<evidence type="ECO:0000256" key="2">
    <source>
        <dbReference type="ARBA" id="ARBA00023125"/>
    </source>
</evidence>
<name>A0ABY8VKR1_9CORY</name>
<dbReference type="InterPro" id="IPR051011">
    <property type="entry name" value="Metal_resp_trans_reg"/>
</dbReference>
<dbReference type="InterPro" id="IPR011991">
    <property type="entry name" value="ArsR-like_HTH"/>
</dbReference>
<dbReference type="RefSeq" id="WP_284874820.1">
    <property type="nucleotide sequence ID" value="NZ_CP126970.1"/>
</dbReference>
<dbReference type="PANTHER" id="PTHR43132:SF8">
    <property type="entry name" value="HTH-TYPE TRANSCRIPTIONAL REGULATOR KMTR"/>
    <property type="match status" value="1"/>
</dbReference>
<dbReference type="NCBIfam" id="NF033788">
    <property type="entry name" value="HTH_metalloreg"/>
    <property type="match status" value="1"/>
</dbReference>
<dbReference type="PROSITE" id="PS50987">
    <property type="entry name" value="HTH_ARSR_2"/>
    <property type="match status" value="1"/>
</dbReference>
<dbReference type="InterPro" id="IPR036390">
    <property type="entry name" value="WH_DNA-bd_sf"/>
</dbReference>
<dbReference type="SMART" id="SM00418">
    <property type="entry name" value="HTH_ARSR"/>
    <property type="match status" value="1"/>
</dbReference>
<dbReference type="Gene3D" id="1.10.10.10">
    <property type="entry name" value="Winged helix-like DNA-binding domain superfamily/Winged helix DNA-binding domain"/>
    <property type="match status" value="1"/>
</dbReference>
<dbReference type="Proteomes" id="UP001238805">
    <property type="component" value="Chromosome"/>
</dbReference>
<dbReference type="Pfam" id="PF01022">
    <property type="entry name" value="HTH_5"/>
    <property type="match status" value="1"/>
</dbReference>
<gene>
    <name evidence="5" type="ORF">QP029_13855</name>
</gene>
<keyword evidence="3" id="KW-0804">Transcription</keyword>
<reference evidence="5 6" key="1">
    <citation type="submission" date="2023-05" db="EMBL/GenBank/DDBJ databases">
        <title>Corynebacterium suedekumii sp. nov. and Corynebacterium breve sp. nov. isolated from raw cow's milk.</title>
        <authorList>
            <person name="Baer M.K."/>
            <person name="Mehl L."/>
            <person name="Hellmuth R."/>
            <person name="Marke G."/>
            <person name="Lipski A."/>
        </authorList>
    </citation>
    <scope>NUCLEOTIDE SEQUENCE [LARGE SCALE GENOMIC DNA]</scope>
    <source>
        <strain evidence="5 6">LM112</strain>
    </source>
</reference>
<evidence type="ECO:0000313" key="6">
    <source>
        <dbReference type="Proteomes" id="UP001238805"/>
    </source>
</evidence>
<evidence type="ECO:0000256" key="1">
    <source>
        <dbReference type="ARBA" id="ARBA00023015"/>
    </source>
</evidence>
<dbReference type="InterPro" id="IPR001845">
    <property type="entry name" value="HTH_ArsR_DNA-bd_dom"/>
</dbReference>